<dbReference type="GO" id="GO:0009435">
    <property type="term" value="P:NAD+ biosynthetic process"/>
    <property type="evidence" value="ECO:0007669"/>
    <property type="project" value="InterPro"/>
</dbReference>
<dbReference type="PANTHER" id="PTHR23090">
    <property type="entry name" value="NH 3 /GLUTAMINE-DEPENDENT NAD + SYNTHETASE"/>
    <property type="match status" value="1"/>
</dbReference>
<accession>A0A382CX45</accession>
<dbReference type="InterPro" id="IPR014729">
    <property type="entry name" value="Rossmann-like_a/b/a_fold"/>
</dbReference>
<reference evidence="2" key="1">
    <citation type="submission" date="2018-05" db="EMBL/GenBank/DDBJ databases">
        <authorList>
            <person name="Lanie J.A."/>
            <person name="Ng W.-L."/>
            <person name="Kazmierczak K.M."/>
            <person name="Andrzejewski T.M."/>
            <person name="Davidsen T.M."/>
            <person name="Wayne K.J."/>
            <person name="Tettelin H."/>
            <person name="Glass J.I."/>
            <person name="Rusch D."/>
            <person name="Podicherti R."/>
            <person name="Tsui H.-C.T."/>
            <person name="Winkler M.E."/>
        </authorList>
    </citation>
    <scope>NUCLEOTIDE SEQUENCE</scope>
</reference>
<name>A0A382CX45_9ZZZZ</name>
<gene>
    <name evidence="2" type="ORF">METZ01_LOCUS183594</name>
</gene>
<dbReference type="GO" id="GO:0003952">
    <property type="term" value="F:NAD+ synthase (glutamine-hydrolyzing) activity"/>
    <property type="evidence" value="ECO:0007669"/>
    <property type="project" value="InterPro"/>
</dbReference>
<feature type="non-terminal residue" evidence="2">
    <location>
        <position position="1"/>
    </location>
</feature>
<sequence>LGTGDLSELVLGWCTMFGDHASHYGINAGVPKTLISYLIRWTADVEFKEEPDVRHVLHDILNTPISPELLPHFQGEILQKTEEKIGPYELHDFFTYYFIRFGFAPTRIARLCFHAFEGKYDLAAIKSWMREYLTRFFKTQLKRSCLPDGPKVGMTSISPRGDWRMPSDASAAAWLKDLEKIP</sequence>
<dbReference type="InterPro" id="IPR041856">
    <property type="entry name" value="NAD+_synth_C"/>
</dbReference>
<dbReference type="PANTHER" id="PTHR23090:SF9">
    <property type="entry name" value="GLUTAMINE-DEPENDENT NAD(+) SYNTHETASE"/>
    <property type="match status" value="1"/>
</dbReference>
<evidence type="ECO:0000256" key="1">
    <source>
        <dbReference type="ARBA" id="ARBA00022598"/>
    </source>
</evidence>
<dbReference type="SUPFAM" id="SSF52402">
    <property type="entry name" value="Adenine nucleotide alpha hydrolases-like"/>
    <property type="match status" value="1"/>
</dbReference>
<dbReference type="EMBL" id="UINC01036567">
    <property type="protein sequence ID" value="SVB30740.1"/>
    <property type="molecule type" value="Genomic_DNA"/>
</dbReference>
<dbReference type="GO" id="GO:0004359">
    <property type="term" value="F:glutaminase activity"/>
    <property type="evidence" value="ECO:0007669"/>
    <property type="project" value="InterPro"/>
</dbReference>
<evidence type="ECO:0008006" key="3">
    <source>
        <dbReference type="Google" id="ProtNLM"/>
    </source>
</evidence>
<dbReference type="Gene3D" id="1.10.10.1140">
    <property type="entry name" value="Glutamine-dependent NAD+ synthetase, C-terminal domain"/>
    <property type="match status" value="1"/>
</dbReference>
<dbReference type="AlphaFoldDB" id="A0A382CX45"/>
<organism evidence="2">
    <name type="scientific">marine metagenome</name>
    <dbReference type="NCBI Taxonomy" id="408172"/>
    <lineage>
        <taxon>unclassified sequences</taxon>
        <taxon>metagenomes</taxon>
        <taxon>ecological metagenomes</taxon>
    </lineage>
</organism>
<dbReference type="GO" id="GO:0005737">
    <property type="term" value="C:cytoplasm"/>
    <property type="evidence" value="ECO:0007669"/>
    <property type="project" value="InterPro"/>
</dbReference>
<protein>
    <recommendedName>
        <fullName evidence="3">NAD/GMP synthase domain-containing protein</fullName>
    </recommendedName>
</protein>
<evidence type="ECO:0000313" key="2">
    <source>
        <dbReference type="EMBL" id="SVB30740.1"/>
    </source>
</evidence>
<keyword evidence="1" id="KW-0436">Ligase</keyword>
<proteinExistence type="predicted"/>
<dbReference type="CDD" id="cd00553">
    <property type="entry name" value="NAD_synthase"/>
    <property type="match status" value="1"/>
</dbReference>
<dbReference type="Gene3D" id="3.40.50.620">
    <property type="entry name" value="HUPs"/>
    <property type="match status" value="1"/>
</dbReference>
<dbReference type="InterPro" id="IPR003694">
    <property type="entry name" value="NAD_synthase"/>
</dbReference>